<protein>
    <submittedName>
        <fullName evidence="2">Uncharacterized protein</fullName>
    </submittedName>
</protein>
<feature type="non-terminal residue" evidence="2">
    <location>
        <position position="1"/>
    </location>
</feature>
<gene>
    <name evidence="2" type="ORF">METZ01_LOCUS247447</name>
</gene>
<feature type="transmembrane region" description="Helical" evidence="1">
    <location>
        <begin position="16"/>
        <end position="36"/>
    </location>
</feature>
<accession>A0A382I6V0</accession>
<dbReference type="EMBL" id="UINC01065189">
    <property type="protein sequence ID" value="SVB94593.1"/>
    <property type="molecule type" value="Genomic_DNA"/>
</dbReference>
<dbReference type="AlphaFoldDB" id="A0A382I6V0"/>
<name>A0A382I6V0_9ZZZZ</name>
<reference evidence="2" key="1">
    <citation type="submission" date="2018-05" db="EMBL/GenBank/DDBJ databases">
        <authorList>
            <person name="Lanie J.A."/>
            <person name="Ng W.-L."/>
            <person name="Kazmierczak K.M."/>
            <person name="Andrzejewski T.M."/>
            <person name="Davidsen T.M."/>
            <person name="Wayne K.J."/>
            <person name="Tettelin H."/>
            <person name="Glass J.I."/>
            <person name="Rusch D."/>
            <person name="Podicherti R."/>
            <person name="Tsui H.-C.T."/>
            <person name="Winkler M.E."/>
        </authorList>
    </citation>
    <scope>NUCLEOTIDE SEQUENCE</scope>
</reference>
<keyword evidence="1" id="KW-1133">Transmembrane helix</keyword>
<keyword evidence="1" id="KW-0472">Membrane</keyword>
<evidence type="ECO:0000313" key="2">
    <source>
        <dbReference type="EMBL" id="SVB94593.1"/>
    </source>
</evidence>
<feature type="non-terminal residue" evidence="2">
    <location>
        <position position="97"/>
    </location>
</feature>
<sequence length="97" mass="10530">VFSQGNENTAVVARHYVTWVPALVVSFFVCGSLVPLEAQEEAQEDESPAVTLGAGMQTSFLHHQPAVGDSVDNFRLNSLRFYVNGQAADNIGFMINT</sequence>
<organism evidence="2">
    <name type="scientific">marine metagenome</name>
    <dbReference type="NCBI Taxonomy" id="408172"/>
    <lineage>
        <taxon>unclassified sequences</taxon>
        <taxon>metagenomes</taxon>
        <taxon>ecological metagenomes</taxon>
    </lineage>
</organism>
<proteinExistence type="predicted"/>
<evidence type="ECO:0000256" key="1">
    <source>
        <dbReference type="SAM" id="Phobius"/>
    </source>
</evidence>
<keyword evidence="1" id="KW-0812">Transmembrane</keyword>